<dbReference type="Proteomes" id="UP001190926">
    <property type="component" value="Unassembled WGS sequence"/>
</dbReference>
<evidence type="ECO:0000313" key="2">
    <source>
        <dbReference type="EMBL" id="KAH6755450.1"/>
    </source>
</evidence>
<dbReference type="EMBL" id="SDAM02029604">
    <property type="protein sequence ID" value="KAH6755450.1"/>
    <property type="molecule type" value="Genomic_DNA"/>
</dbReference>
<accession>A0AAD4IMG0</accession>
<sequence>MGRGREKERKQSAVADHDDTGSGEDEKLPMRRRGRPQKPLKGEIEEEDKIVMIEKEDDDVEETYTLSKKNGRKRKRASCVEKNVETVKEENGVGAKTSATDSIKSIGDRSNGSRRKNKPRRAAEAGVECQ</sequence>
<proteinExistence type="predicted"/>
<reference evidence="2 3" key="1">
    <citation type="journal article" date="2021" name="Nat. Commun.">
        <title>Incipient diploidization of the medicinal plant Perilla within 10,000 years.</title>
        <authorList>
            <person name="Zhang Y."/>
            <person name="Shen Q."/>
            <person name="Leng L."/>
            <person name="Zhang D."/>
            <person name="Chen S."/>
            <person name="Shi Y."/>
            <person name="Ning Z."/>
            <person name="Chen S."/>
        </authorList>
    </citation>
    <scope>NUCLEOTIDE SEQUENCE [LARGE SCALE GENOMIC DNA]</scope>
    <source>
        <strain evidence="3">cv. PC099</strain>
    </source>
</reference>
<dbReference type="PANTHER" id="PTHR34055:SF7">
    <property type="entry name" value="NEUROFILAMENT MEDIUM POLYPEPTIDE-LIKE"/>
    <property type="match status" value="1"/>
</dbReference>
<evidence type="ECO:0000313" key="3">
    <source>
        <dbReference type="Proteomes" id="UP001190926"/>
    </source>
</evidence>
<protein>
    <submittedName>
        <fullName evidence="2">Rho GTPase-activating gacO-like protein</fullName>
    </submittedName>
</protein>
<evidence type="ECO:0000256" key="1">
    <source>
        <dbReference type="SAM" id="MobiDB-lite"/>
    </source>
</evidence>
<gene>
    <name evidence="2" type="ORF">C2S53_012719</name>
</gene>
<feature type="compositionally biased region" description="Basic and acidic residues" evidence="1">
    <location>
        <begin position="1"/>
        <end position="29"/>
    </location>
</feature>
<name>A0AAD4IMG0_PERFH</name>
<keyword evidence="3" id="KW-1185">Reference proteome</keyword>
<dbReference type="PANTHER" id="PTHR34055">
    <property type="entry name" value="OS09G0491596 PROTEIN"/>
    <property type="match status" value="1"/>
</dbReference>
<feature type="region of interest" description="Disordered" evidence="1">
    <location>
        <begin position="1"/>
        <end position="47"/>
    </location>
</feature>
<feature type="region of interest" description="Disordered" evidence="1">
    <location>
        <begin position="90"/>
        <end position="130"/>
    </location>
</feature>
<organism evidence="2 3">
    <name type="scientific">Perilla frutescens var. hirtella</name>
    <name type="common">Perilla citriodora</name>
    <name type="synonym">Perilla setoyensis</name>
    <dbReference type="NCBI Taxonomy" id="608512"/>
    <lineage>
        <taxon>Eukaryota</taxon>
        <taxon>Viridiplantae</taxon>
        <taxon>Streptophyta</taxon>
        <taxon>Embryophyta</taxon>
        <taxon>Tracheophyta</taxon>
        <taxon>Spermatophyta</taxon>
        <taxon>Magnoliopsida</taxon>
        <taxon>eudicotyledons</taxon>
        <taxon>Gunneridae</taxon>
        <taxon>Pentapetalae</taxon>
        <taxon>asterids</taxon>
        <taxon>lamiids</taxon>
        <taxon>Lamiales</taxon>
        <taxon>Lamiaceae</taxon>
        <taxon>Nepetoideae</taxon>
        <taxon>Elsholtzieae</taxon>
        <taxon>Perilla</taxon>
    </lineage>
</organism>
<comment type="caution">
    <text evidence="2">The sequence shown here is derived from an EMBL/GenBank/DDBJ whole genome shotgun (WGS) entry which is preliminary data.</text>
</comment>
<dbReference type="AlphaFoldDB" id="A0AAD4IMG0"/>